<evidence type="ECO:0000313" key="6">
    <source>
        <dbReference type="Proteomes" id="UP000632138"/>
    </source>
</evidence>
<dbReference type="SUPFAM" id="SSF48452">
    <property type="entry name" value="TPR-like"/>
    <property type="match status" value="3"/>
</dbReference>
<feature type="domain" description="OmpR/PhoB-type" evidence="4">
    <location>
        <begin position="1"/>
        <end position="89"/>
    </location>
</feature>
<dbReference type="InterPro" id="IPR016032">
    <property type="entry name" value="Sig_transdc_resp-reg_C-effctor"/>
</dbReference>
<sequence>MRIALLGSPAVTAGERRLRIAGEKQHALLALLALNAGRVVPADRLIDGLWGDGGPQDRPNALQHQVSRLRALLGGDRVVRRDPGYRLDVPPDDVDVHRFERLAREGRAALRAGDPREAADCLRAGLALWRGAALAGLPSHPWVQAEAARLDRLRLDVIEDRVDADLALGAYDELAGELETLVAEHPYRERLWGQLMLAQHRRGRQTEALETFQRARRVLAGDYGLDPGPELQRIQADVLAPAPARAGGNLPAPLTSLVGRHHEVMELGKRLHDARLLTLTGPPGVGKTRLAVEVAGLASGEFPGGAWLVELAPLTDPAAVTPAVAAALAVRAPDGDLVAHLRDRQALLLLDNCEHLLPGLAALVAQLLAACPRLQVLATSREPLGLTGEAQWPVPPLTLPEAGAREPGELLGSEAVRLFEERAAGALPSFTVTADNARAIGEVCRRLDGLPLAIELAAARVRALPVTHIAAGLDDRFRLLVAHRRTLRATLDWSYDLLDARERAAFPALSVFAGGFSLEAAEAVGAGRDEVTGLVDKSLLTAGTDPDGQPRFGMLETIRAYGRKHRSDGGAAARAHRGFFVRFAEAAEAGLRHADYRGWHRRVTAEYENLRTAFDGALADGDTGSTLRLAASLWLFWGAADRHAEGCAWLEAALAVAPEPGPAAWVTLSYLAGQRHDVERAVDAGERALALALAAGDEWETARARQTLALVLGAAGRPERAATLLAEARVTILATGDDFWAASSDLIAATGAVRAGRLDEAGRLGHDILARARRCVYEPFECWARLLLAAAARQRVTAASELREALRVARRLELPHYVAFVRTELGRLAVLDGDLDRARSLLTDAVREAEAGDSRWQAALARCGLAEALLAGGDVEAAETLFGEVRAWAESPGARRTRATFFTALGGSPYGRCLLGLARIAEARGARREAAKLRATAKEWA</sequence>
<dbReference type="RefSeq" id="WP_203384135.1">
    <property type="nucleotide sequence ID" value="NZ_JAENHP010000044.1"/>
</dbReference>
<evidence type="ECO:0000256" key="1">
    <source>
        <dbReference type="ARBA" id="ARBA00005820"/>
    </source>
</evidence>
<dbReference type="Gene3D" id="1.10.10.10">
    <property type="entry name" value="Winged helix-like DNA-binding domain superfamily/Winged helix DNA-binding domain"/>
    <property type="match status" value="1"/>
</dbReference>
<dbReference type="Gene3D" id="3.40.50.300">
    <property type="entry name" value="P-loop containing nucleotide triphosphate hydrolases"/>
    <property type="match status" value="1"/>
</dbReference>
<dbReference type="InterPro" id="IPR011990">
    <property type="entry name" value="TPR-like_helical_dom_sf"/>
</dbReference>
<dbReference type="EMBL" id="JAENHP010000044">
    <property type="protein sequence ID" value="MBM2623784.1"/>
    <property type="molecule type" value="Genomic_DNA"/>
</dbReference>
<dbReference type="InterPro" id="IPR027417">
    <property type="entry name" value="P-loop_NTPase"/>
</dbReference>
<reference evidence="5 6" key="1">
    <citation type="submission" date="2021-01" db="EMBL/GenBank/DDBJ databases">
        <title>Actinoplanes sp. nov. LDG1-06 isolated from lichen.</title>
        <authorList>
            <person name="Saeng-In P."/>
            <person name="Phongsopitanun W."/>
            <person name="Kanchanasin P."/>
            <person name="Yuki M."/>
            <person name="Kudo T."/>
            <person name="Ohkuma M."/>
            <person name="Tanasupawat S."/>
        </authorList>
    </citation>
    <scope>NUCLEOTIDE SEQUENCE [LARGE SCALE GENOMIC DNA]</scope>
    <source>
        <strain evidence="5 6">LDG1-06</strain>
    </source>
</reference>
<dbReference type="PROSITE" id="PS51755">
    <property type="entry name" value="OMPR_PHOB"/>
    <property type="match status" value="1"/>
</dbReference>
<dbReference type="InterPro" id="IPR036388">
    <property type="entry name" value="WH-like_DNA-bd_sf"/>
</dbReference>
<feature type="DNA-binding region" description="OmpR/PhoB-type" evidence="3">
    <location>
        <begin position="1"/>
        <end position="89"/>
    </location>
</feature>
<dbReference type="InterPro" id="IPR058852">
    <property type="entry name" value="HTH_77"/>
</dbReference>
<evidence type="ECO:0000259" key="4">
    <source>
        <dbReference type="PROSITE" id="PS51755"/>
    </source>
</evidence>
<dbReference type="SUPFAM" id="SSF52540">
    <property type="entry name" value="P-loop containing nucleoside triphosphate hydrolases"/>
    <property type="match status" value="1"/>
</dbReference>
<evidence type="ECO:0000256" key="2">
    <source>
        <dbReference type="ARBA" id="ARBA00023125"/>
    </source>
</evidence>
<organism evidence="5 6">
    <name type="scientific">Paractinoplanes ovalisporus</name>
    <dbReference type="NCBI Taxonomy" id="2810368"/>
    <lineage>
        <taxon>Bacteria</taxon>
        <taxon>Bacillati</taxon>
        <taxon>Actinomycetota</taxon>
        <taxon>Actinomycetes</taxon>
        <taxon>Micromonosporales</taxon>
        <taxon>Micromonosporaceae</taxon>
        <taxon>Paractinoplanes</taxon>
    </lineage>
</organism>
<gene>
    <name evidence="5" type="ORF">JIG36_50680</name>
</gene>
<dbReference type="Pfam" id="PF25872">
    <property type="entry name" value="HTH_77"/>
    <property type="match status" value="1"/>
</dbReference>
<evidence type="ECO:0000313" key="5">
    <source>
        <dbReference type="EMBL" id="MBM2623784.1"/>
    </source>
</evidence>
<dbReference type="InterPro" id="IPR001867">
    <property type="entry name" value="OmpR/PhoB-type_DNA-bd"/>
</dbReference>
<dbReference type="Pfam" id="PF03704">
    <property type="entry name" value="BTAD"/>
    <property type="match status" value="1"/>
</dbReference>
<dbReference type="Gene3D" id="1.25.40.10">
    <property type="entry name" value="Tetratricopeptide repeat domain"/>
    <property type="match status" value="3"/>
</dbReference>
<name>A0ABS2AVC5_9ACTN</name>
<dbReference type="SMART" id="SM00862">
    <property type="entry name" value="Trans_reg_C"/>
    <property type="match status" value="1"/>
</dbReference>
<dbReference type="PANTHER" id="PTHR47691">
    <property type="entry name" value="REGULATOR-RELATED"/>
    <property type="match status" value="1"/>
</dbReference>
<evidence type="ECO:0000256" key="3">
    <source>
        <dbReference type="PROSITE-ProRule" id="PRU01091"/>
    </source>
</evidence>
<comment type="similarity">
    <text evidence="1">Belongs to the AfsR/DnrI/RedD regulatory family.</text>
</comment>
<dbReference type="Proteomes" id="UP000632138">
    <property type="component" value="Unassembled WGS sequence"/>
</dbReference>
<comment type="caution">
    <text evidence="5">The sequence shown here is derived from an EMBL/GenBank/DDBJ whole genome shotgun (WGS) entry which is preliminary data.</text>
</comment>
<keyword evidence="2 3" id="KW-0238">DNA-binding</keyword>
<keyword evidence="6" id="KW-1185">Reference proteome</keyword>
<accession>A0ABS2AVC5</accession>
<dbReference type="CDD" id="cd15831">
    <property type="entry name" value="BTAD"/>
    <property type="match status" value="1"/>
</dbReference>
<dbReference type="PANTHER" id="PTHR47691:SF3">
    <property type="entry name" value="HTH-TYPE TRANSCRIPTIONAL REGULATOR RV0890C-RELATED"/>
    <property type="match status" value="1"/>
</dbReference>
<dbReference type="PRINTS" id="PR00364">
    <property type="entry name" value="DISEASERSIST"/>
</dbReference>
<proteinExistence type="inferred from homology"/>
<dbReference type="Pfam" id="PF00486">
    <property type="entry name" value="Trans_reg_C"/>
    <property type="match status" value="1"/>
</dbReference>
<protein>
    <submittedName>
        <fullName evidence="5">Winged helix-turn-helix domain-containing protein</fullName>
    </submittedName>
</protein>
<dbReference type="SMART" id="SM01043">
    <property type="entry name" value="BTAD"/>
    <property type="match status" value="1"/>
</dbReference>
<dbReference type="InterPro" id="IPR005158">
    <property type="entry name" value="BTAD"/>
</dbReference>
<dbReference type="SUPFAM" id="SSF46894">
    <property type="entry name" value="C-terminal effector domain of the bipartite response regulators"/>
    <property type="match status" value="1"/>
</dbReference>